<sequence length="156" mass="18018">MQETPAPPTHVLQWASLWNLQGCFKSIVSTHNGKGMYDIDSAEEQVSQEPRYSSNRRPKNQKMKRKEKIGIELVNMDVWREQLRTKYDADMDHMSSHDIDLTIPALATTNVVVLRRFVPLPADHDVSTICFEEKSVKESIYDTLDHGSRTRRYNGI</sequence>
<evidence type="ECO:0000313" key="3">
    <source>
        <dbReference type="Proteomes" id="UP001310594"/>
    </source>
</evidence>
<evidence type="ECO:0000256" key="1">
    <source>
        <dbReference type="SAM" id="MobiDB-lite"/>
    </source>
</evidence>
<proteinExistence type="predicted"/>
<comment type="caution">
    <text evidence="2">The sequence shown here is derived from an EMBL/GenBank/DDBJ whole genome shotgun (WGS) entry which is preliminary data.</text>
</comment>
<feature type="compositionally biased region" description="Polar residues" evidence="1">
    <location>
        <begin position="44"/>
        <end position="53"/>
    </location>
</feature>
<dbReference type="Proteomes" id="UP001310594">
    <property type="component" value="Unassembled WGS sequence"/>
</dbReference>
<feature type="region of interest" description="Disordered" evidence="1">
    <location>
        <begin position="43"/>
        <end position="65"/>
    </location>
</feature>
<name>A0AAN7ZWS9_9PEZI</name>
<evidence type="ECO:0000313" key="2">
    <source>
        <dbReference type="EMBL" id="KAK5693467.1"/>
    </source>
</evidence>
<accession>A0AAN7ZWS9</accession>
<protein>
    <submittedName>
        <fullName evidence="2">Uncharacterized protein</fullName>
    </submittedName>
</protein>
<feature type="compositionally biased region" description="Basic residues" evidence="1">
    <location>
        <begin position="54"/>
        <end position="65"/>
    </location>
</feature>
<organism evidence="2 3">
    <name type="scientific">Elasticomyces elasticus</name>
    <dbReference type="NCBI Taxonomy" id="574655"/>
    <lineage>
        <taxon>Eukaryota</taxon>
        <taxon>Fungi</taxon>
        <taxon>Dikarya</taxon>
        <taxon>Ascomycota</taxon>
        <taxon>Pezizomycotina</taxon>
        <taxon>Dothideomycetes</taxon>
        <taxon>Dothideomycetidae</taxon>
        <taxon>Mycosphaerellales</taxon>
        <taxon>Teratosphaeriaceae</taxon>
        <taxon>Elasticomyces</taxon>
    </lineage>
</organism>
<gene>
    <name evidence="2" type="ORF">LTR97_010036</name>
</gene>
<reference evidence="2" key="1">
    <citation type="submission" date="2023-08" db="EMBL/GenBank/DDBJ databases">
        <title>Black Yeasts Isolated from many extreme environments.</title>
        <authorList>
            <person name="Coleine C."/>
            <person name="Stajich J.E."/>
            <person name="Selbmann L."/>
        </authorList>
    </citation>
    <scope>NUCLEOTIDE SEQUENCE</scope>
    <source>
        <strain evidence="2">CCFEE 5810</strain>
    </source>
</reference>
<dbReference type="AlphaFoldDB" id="A0AAN7ZWS9"/>
<dbReference type="EMBL" id="JAVRQU010000017">
    <property type="protein sequence ID" value="KAK5693467.1"/>
    <property type="molecule type" value="Genomic_DNA"/>
</dbReference>